<reference evidence="1" key="1">
    <citation type="submission" date="2014-09" db="EMBL/GenBank/DDBJ databases">
        <authorList>
            <person name="Magalhaes I.L.F."/>
            <person name="Oliveira U."/>
            <person name="Santos F.R."/>
            <person name="Vidigal T.H.D.A."/>
            <person name="Brescovit A.D."/>
            <person name="Santos A.J."/>
        </authorList>
    </citation>
    <scope>NUCLEOTIDE SEQUENCE</scope>
    <source>
        <tissue evidence="1">Shoot tissue taken approximately 20 cm above the soil surface</tissue>
    </source>
</reference>
<dbReference type="EMBL" id="GBRH01185092">
    <property type="protein sequence ID" value="JAE12804.1"/>
    <property type="molecule type" value="Transcribed_RNA"/>
</dbReference>
<proteinExistence type="predicted"/>
<organism evidence="1">
    <name type="scientific">Arundo donax</name>
    <name type="common">Giant reed</name>
    <name type="synonym">Donax arundinaceus</name>
    <dbReference type="NCBI Taxonomy" id="35708"/>
    <lineage>
        <taxon>Eukaryota</taxon>
        <taxon>Viridiplantae</taxon>
        <taxon>Streptophyta</taxon>
        <taxon>Embryophyta</taxon>
        <taxon>Tracheophyta</taxon>
        <taxon>Spermatophyta</taxon>
        <taxon>Magnoliopsida</taxon>
        <taxon>Liliopsida</taxon>
        <taxon>Poales</taxon>
        <taxon>Poaceae</taxon>
        <taxon>PACMAD clade</taxon>
        <taxon>Arundinoideae</taxon>
        <taxon>Arundineae</taxon>
        <taxon>Arundo</taxon>
    </lineage>
</organism>
<protein>
    <submittedName>
        <fullName evidence="1">Uncharacterized protein</fullName>
    </submittedName>
</protein>
<name>A0A0A9FND5_ARUDO</name>
<dbReference type="AlphaFoldDB" id="A0A0A9FND5"/>
<evidence type="ECO:0000313" key="1">
    <source>
        <dbReference type="EMBL" id="JAE12804.1"/>
    </source>
</evidence>
<reference evidence="1" key="2">
    <citation type="journal article" date="2015" name="Data Brief">
        <title>Shoot transcriptome of the giant reed, Arundo donax.</title>
        <authorList>
            <person name="Barrero R.A."/>
            <person name="Guerrero F.D."/>
            <person name="Moolhuijzen P."/>
            <person name="Goolsby J.A."/>
            <person name="Tidwell J."/>
            <person name="Bellgard S.E."/>
            <person name="Bellgard M.I."/>
        </authorList>
    </citation>
    <scope>NUCLEOTIDE SEQUENCE</scope>
    <source>
        <tissue evidence="1">Shoot tissue taken approximately 20 cm above the soil surface</tissue>
    </source>
</reference>
<accession>A0A0A9FND5</accession>
<sequence>MLTITLVQSISESVVFIYKKIRQLKC</sequence>